<dbReference type="GO" id="GO:0005840">
    <property type="term" value="C:ribosome"/>
    <property type="evidence" value="ECO:0007669"/>
    <property type="project" value="UniProtKB-KW"/>
</dbReference>
<dbReference type="InterPro" id="IPR001147">
    <property type="entry name" value="Ribosomal_eL21"/>
</dbReference>
<evidence type="ECO:0000313" key="5">
    <source>
        <dbReference type="Proteomes" id="UP000186601"/>
    </source>
</evidence>
<dbReference type="Gene3D" id="6.10.250.3260">
    <property type="match status" value="1"/>
</dbReference>
<dbReference type="EMBL" id="MLYV02000652">
    <property type="protein sequence ID" value="PSR80498.1"/>
    <property type="molecule type" value="Genomic_DNA"/>
</dbReference>
<evidence type="ECO:0000256" key="2">
    <source>
        <dbReference type="ARBA" id="ARBA00022980"/>
    </source>
</evidence>
<gene>
    <name evidence="4" type="ORF">PHLCEN_2v6705</name>
</gene>
<dbReference type="Proteomes" id="UP000186601">
    <property type="component" value="Unassembled WGS sequence"/>
</dbReference>
<evidence type="ECO:0000256" key="3">
    <source>
        <dbReference type="ARBA" id="ARBA00023274"/>
    </source>
</evidence>
<dbReference type="Gene3D" id="2.30.30.70">
    <property type="entry name" value="Ribosomal protein L21"/>
    <property type="match status" value="1"/>
</dbReference>
<keyword evidence="5" id="KW-1185">Reference proteome</keyword>
<dbReference type="GO" id="GO:0006412">
    <property type="term" value="P:translation"/>
    <property type="evidence" value="ECO:0007669"/>
    <property type="project" value="InterPro"/>
</dbReference>
<dbReference type="PROSITE" id="PS01171">
    <property type="entry name" value="RIBOSOMAL_L21E"/>
    <property type="match status" value="1"/>
</dbReference>
<sequence>MPHSFGYRARTRDMFKRKFGEKGMIKLSTYLIAYRVGDIVDIKANAAQQKGMPHKYYHGRTGIVYNVTPSAVGVIVYKVVGNRYIEKRVNIRVEHIRHSKCRQEFLDRVKRNHDLHAEAKAKGERVTLKRIPLLPRTAHVVSTADNAPQTMVPVRYETTI</sequence>
<organism evidence="4 5">
    <name type="scientific">Hermanssonia centrifuga</name>
    <dbReference type="NCBI Taxonomy" id="98765"/>
    <lineage>
        <taxon>Eukaryota</taxon>
        <taxon>Fungi</taxon>
        <taxon>Dikarya</taxon>
        <taxon>Basidiomycota</taxon>
        <taxon>Agaricomycotina</taxon>
        <taxon>Agaricomycetes</taxon>
        <taxon>Polyporales</taxon>
        <taxon>Meruliaceae</taxon>
        <taxon>Hermanssonia</taxon>
    </lineage>
</organism>
<keyword evidence="3" id="KW-0687">Ribonucleoprotein</keyword>
<evidence type="ECO:0000256" key="1">
    <source>
        <dbReference type="ARBA" id="ARBA00008427"/>
    </source>
</evidence>
<dbReference type="STRING" id="98765.A0A2R6NYM4"/>
<keyword evidence="2" id="KW-0689">Ribosomal protein</keyword>
<protein>
    <submittedName>
        <fullName evidence="4">Uncharacterized protein</fullName>
    </submittedName>
</protein>
<dbReference type="SUPFAM" id="SSF50104">
    <property type="entry name" value="Translation proteins SH3-like domain"/>
    <property type="match status" value="1"/>
</dbReference>
<dbReference type="OrthoDB" id="1539250at2759"/>
<comment type="caution">
    <text evidence="4">The sequence shown here is derived from an EMBL/GenBank/DDBJ whole genome shotgun (WGS) entry which is preliminary data.</text>
</comment>
<dbReference type="FunFam" id="6.10.250.3260:FF:000001">
    <property type="entry name" value="60S ribosomal protein L21"/>
    <property type="match status" value="1"/>
</dbReference>
<reference evidence="4 5" key="1">
    <citation type="submission" date="2018-02" db="EMBL/GenBank/DDBJ databases">
        <title>Genome sequence of the basidiomycete white-rot fungus Phlebia centrifuga.</title>
        <authorList>
            <person name="Granchi Z."/>
            <person name="Peng M."/>
            <person name="de Vries R.P."/>
            <person name="Hilden K."/>
            <person name="Makela M.R."/>
            <person name="Grigoriev I."/>
            <person name="Riley R."/>
        </authorList>
    </citation>
    <scope>NUCLEOTIDE SEQUENCE [LARGE SCALE GENOMIC DNA]</scope>
    <source>
        <strain evidence="4 5">FBCC195</strain>
    </source>
</reference>
<dbReference type="GO" id="GO:0003735">
    <property type="term" value="F:structural constituent of ribosome"/>
    <property type="evidence" value="ECO:0007669"/>
    <property type="project" value="InterPro"/>
</dbReference>
<dbReference type="FunFam" id="2.30.30.70:FF:000001">
    <property type="entry name" value="60S ribosomal protein L21"/>
    <property type="match status" value="1"/>
</dbReference>
<proteinExistence type="inferred from homology"/>
<dbReference type="InterPro" id="IPR008991">
    <property type="entry name" value="Translation_prot_SH3-like_sf"/>
</dbReference>
<evidence type="ECO:0000313" key="4">
    <source>
        <dbReference type="EMBL" id="PSR80498.1"/>
    </source>
</evidence>
<comment type="similarity">
    <text evidence="1">Belongs to the eukaryotic ribosomal protein eL21 family.</text>
</comment>
<dbReference type="PANTHER" id="PTHR20981">
    <property type="entry name" value="60S RIBOSOMAL PROTEIN L21"/>
    <property type="match status" value="1"/>
</dbReference>
<dbReference type="InterPro" id="IPR036948">
    <property type="entry name" value="Ribosomal_eL21_sf"/>
</dbReference>
<dbReference type="AlphaFoldDB" id="A0A2R6NYM4"/>
<dbReference type="InterPro" id="IPR018259">
    <property type="entry name" value="Ribosomal_eL21_CS"/>
</dbReference>
<dbReference type="GO" id="GO:1990904">
    <property type="term" value="C:ribonucleoprotein complex"/>
    <property type="evidence" value="ECO:0007669"/>
    <property type="project" value="UniProtKB-KW"/>
</dbReference>
<accession>A0A2R6NYM4</accession>
<dbReference type="Pfam" id="PF01157">
    <property type="entry name" value="Ribosomal_L21e"/>
    <property type="match status" value="1"/>
</dbReference>
<name>A0A2R6NYM4_9APHY</name>